<dbReference type="InterPro" id="IPR048000">
    <property type="entry name" value="TnsA-like"/>
</dbReference>
<accession>A0ABV3H178</accession>
<evidence type="ECO:0000313" key="2">
    <source>
        <dbReference type="Proteomes" id="UP001552427"/>
    </source>
</evidence>
<gene>
    <name evidence="1" type="ORF">AB0K40_12415</name>
</gene>
<sequence>MAVVLSRETWRASHPPGGIRRSVSPGWRGRLWPATTSDHVGYESWVWLSWAADDRVRRHMHRTTSPDGQGLVVDVRSDNRVDPAATEARAAMERACEGVGWKFHRTGGPDPVLRSSLRWLAGYRHRRCYREELAHELLHVFIAPTPLLRGAQQVGDQPMTLPVLYHLLWTGHLTTDLEYAVLGPAAVVRAPDLR</sequence>
<dbReference type="Proteomes" id="UP001552427">
    <property type="component" value="Unassembled WGS sequence"/>
</dbReference>
<comment type="caution">
    <text evidence="1">The sequence shown here is derived from an EMBL/GenBank/DDBJ whole genome shotgun (WGS) entry which is preliminary data.</text>
</comment>
<dbReference type="NCBIfam" id="NF033179">
    <property type="entry name" value="TnsA_like_Actin"/>
    <property type="match status" value="1"/>
</dbReference>
<organism evidence="1 2">
    <name type="scientific">Nonomuraea bangladeshensis</name>
    <dbReference type="NCBI Taxonomy" id="404385"/>
    <lineage>
        <taxon>Bacteria</taxon>
        <taxon>Bacillati</taxon>
        <taxon>Actinomycetota</taxon>
        <taxon>Actinomycetes</taxon>
        <taxon>Streptosporangiales</taxon>
        <taxon>Streptosporangiaceae</taxon>
        <taxon>Nonomuraea</taxon>
    </lineage>
</organism>
<keyword evidence="2" id="KW-1185">Reference proteome</keyword>
<proteinExistence type="predicted"/>
<name>A0ABV3H178_9ACTN</name>
<protein>
    <submittedName>
        <fullName evidence="1">TnsA-like heteromeric transposase endonuclease subunit</fullName>
    </submittedName>
</protein>
<dbReference type="EMBL" id="JBFARM010000003">
    <property type="protein sequence ID" value="MEV4286296.1"/>
    <property type="molecule type" value="Genomic_DNA"/>
</dbReference>
<reference evidence="1 2" key="1">
    <citation type="submission" date="2024-06" db="EMBL/GenBank/DDBJ databases">
        <title>The Natural Products Discovery Center: Release of the First 8490 Sequenced Strains for Exploring Actinobacteria Biosynthetic Diversity.</title>
        <authorList>
            <person name="Kalkreuter E."/>
            <person name="Kautsar S.A."/>
            <person name="Yang D."/>
            <person name="Bader C.D."/>
            <person name="Teijaro C.N."/>
            <person name="Fluegel L."/>
            <person name="Davis C.M."/>
            <person name="Simpson J.R."/>
            <person name="Lauterbach L."/>
            <person name="Steele A.D."/>
            <person name="Gui C."/>
            <person name="Meng S."/>
            <person name="Li G."/>
            <person name="Viehrig K."/>
            <person name="Ye F."/>
            <person name="Su P."/>
            <person name="Kiefer A.F."/>
            <person name="Nichols A."/>
            <person name="Cepeda A.J."/>
            <person name="Yan W."/>
            <person name="Fan B."/>
            <person name="Jiang Y."/>
            <person name="Adhikari A."/>
            <person name="Zheng C.-J."/>
            <person name="Schuster L."/>
            <person name="Cowan T.M."/>
            <person name="Smanski M.J."/>
            <person name="Chevrette M.G."/>
            <person name="De Carvalho L.P.S."/>
            <person name="Shen B."/>
        </authorList>
    </citation>
    <scope>NUCLEOTIDE SEQUENCE [LARGE SCALE GENOMIC DNA]</scope>
    <source>
        <strain evidence="1 2">NPDC049574</strain>
    </source>
</reference>
<dbReference type="RefSeq" id="WP_364448206.1">
    <property type="nucleotide sequence ID" value="NZ_JBFARM010000003.1"/>
</dbReference>
<evidence type="ECO:0000313" key="1">
    <source>
        <dbReference type="EMBL" id="MEV4286296.1"/>
    </source>
</evidence>